<feature type="transmembrane region" description="Helical" evidence="1">
    <location>
        <begin position="6"/>
        <end position="39"/>
    </location>
</feature>
<dbReference type="EMBL" id="CP104067">
    <property type="protein sequence ID" value="WAH44440.1"/>
    <property type="molecule type" value="Genomic_DNA"/>
</dbReference>
<gene>
    <name evidence="2" type="ORF">NZD89_14225</name>
</gene>
<organism evidence="2 3">
    <name type="scientific">Alicyclobacillus fastidiosus</name>
    <dbReference type="NCBI Taxonomy" id="392011"/>
    <lineage>
        <taxon>Bacteria</taxon>
        <taxon>Bacillati</taxon>
        <taxon>Bacillota</taxon>
        <taxon>Bacilli</taxon>
        <taxon>Bacillales</taxon>
        <taxon>Alicyclobacillaceae</taxon>
        <taxon>Alicyclobacillus</taxon>
    </lineage>
</organism>
<feature type="transmembrane region" description="Helical" evidence="1">
    <location>
        <begin position="122"/>
        <end position="138"/>
    </location>
</feature>
<dbReference type="Proteomes" id="UP001164761">
    <property type="component" value="Chromosome"/>
</dbReference>
<evidence type="ECO:0000313" key="2">
    <source>
        <dbReference type="EMBL" id="WAH44440.1"/>
    </source>
</evidence>
<feature type="transmembrane region" description="Helical" evidence="1">
    <location>
        <begin position="59"/>
        <end position="80"/>
    </location>
</feature>
<proteinExistence type="predicted"/>
<keyword evidence="1" id="KW-0812">Transmembrane</keyword>
<keyword evidence="3" id="KW-1185">Reference proteome</keyword>
<reference evidence="2" key="1">
    <citation type="submission" date="2022-08" db="EMBL/GenBank/DDBJ databases">
        <title>Alicyclobacillus fastidiosus DSM 17978, complete genome.</title>
        <authorList>
            <person name="Wang Q."/>
            <person name="Cai R."/>
            <person name="Wang Z."/>
        </authorList>
    </citation>
    <scope>NUCLEOTIDE SEQUENCE</scope>
    <source>
        <strain evidence="2">DSM 17978</strain>
    </source>
</reference>
<evidence type="ECO:0000256" key="1">
    <source>
        <dbReference type="SAM" id="Phobius"/>
    </source>
</evidence>
<evidence type="ECO:0000313" key="3">
    <source>
        <dbReference type="Proteomes" id="UP001164761"/>
    </source>
</evidence>
<sequence length="169" mass="19166">MRLVFIDFYFFTILTVSLCTGMTLLQRVVSSFWIITFVLWSTNELRKDLSIGTLVRKSFYGQFPAIVLVFTAPITHHLHIDGWTDGILALWETPFEPLFELLPPFHMGNFSGMYLEDCTSPFLLPALIMLLGFIVRMWQNLGRNHKSIGGLSLYEVRVSGIGVNSKAGS</sequence>
<accession>A0ABY6ZNM6</accession>
<keyword evidence="1" id="KW-0472">Membrane</keyword>
<name>A0ABY6ZNM6_9BACL</name>
<keyword evidence="1" id="KW-1133">Transmembrane helix</keyword>
<protein>
    <submittedName>
        <fullName evidence="2">Uncharacterized protein</fullName>
    </submittedName>
</protein>
<dbReference type="RefSeq" id="WP_268008331.1">
    <property type="nucleotide sequence ID" value="NZ_BSUT01000001.1"/>
</dbReference>